<dbReference type="GeneID" id="25918048"/>
<evidence type="ECO:0000313" key="2">
    <source>
        <dbReference type="Proteomes" id="UP000054560"/>
    </source>
</evidence>
<evidence type="ECO:0000313" key="1">
    <source>
        <dbReference type="EMBL" id="KNC69934.1"/>
    </source>
</evidence>
<dbReference type="Proteomes" id="UP000054560">
    <property type="component" value="Unassembled WGS sequence"/>
</dbReference>
<accession>A0A0L0EZZ9</accession>
<organism evidence="1 2">
    <name type="scientific">Sphaeroforma arctica JP610</name>
    <dbReference type="NCBI Taxonomy" id="667725"/>
    <lineage>
        <taxon>Eukaryota</taxon>
        <taxon>Ichthyosporea</taxon>
        <taxon>Ichthyophonida</taxon>
        <taxon>Sphaeroforma</taxon>
    </lineage>
</organism>
<proteinExistence type="predicted"/>
<gene>
    <name evidence="1" type="ORF">SARC_17544</name>
</gene>
<keyword evidence="2" id="KW-1185">Reference proteome</keyword>
<feature type="non-terminal residue" evidence="1">
    <location>
        <position position="1"/>
    </location>
</feature>
<dbReference type="EMBL" id="KQ252730">
    <property type="protein sequence ID" value="KNC69934.1"/>
    <property type="molecule type" value="Genomic_DNA"/>
</dbReference>
<dbReference type="RefSeq" id="XP_014143836.1">
    <property type="nucleotide sequence ID" value="XM_014288361.1"/>
</dbReference>
<name>A0A0L0EZZ9_9EUKA</name>
<reference evidence="1 2" key="1">
    <citation type="submission" date="2011-02" db="EMBL/GenBank/DDBJ databases">
        <title>The Genome Sequence of Sphaeroforma arctica JP610.</title>
        <authorList>
            <consortium name="The Broad Institute Genome Sequencing Platform"/>
            <person name="Russ C."/>
            <person name="Cuomo C."/>
            <person name="Young S.K."/>
            <person name="Zeng Q."/>
            <person name="Gargeya S."/>
            <person name="Alvarado L."/>
            <person name="Berlin A."/>
            <person name="Chapman S.B."/>
            <person name="Chen Z."/>
            <person name="Freedman E."/>
            <person name="Gellesch M."/>
            <person name="Goldberg J."/>
            <person name="Griggs A."/>
            <person name="Gujja S."/>
            <person name="Heilman E."/>
            <person name="Heiman D."/>
            <person name="Howarth C."/>
            <person name="Mehta T."/>
            <person name="Neiman D."/>
            <person name="Pearson M."/>
            <person name="Roberts A."/>
            <person name="Saif S."/>
            <person name="Shea T."/>
            <person name="Shenoy N."/>
            <person name="Sisk P."/>
            <person name="Stolte C."/>
            <person name="Sykes S."/>
            <person name="White J."/>
            <person name="Yandava C."/>
            <person name="Burger G."/>
            <person name="Gray M.W."/>
            <person name="Holland P.W.H."/>
            <person name="King N."/>
            <person name="Lang F.B.F."/>
            <person name="Roger A.J."/>
            <person name="Ruiz-Trillo I."/>
            <person name="Haas B."/>
            <person name="Nusbaum C."/>
            <person name="Birren B."/>
        </authorList>
    </citation>
    <scope>NUCLEOTIDE SEQUENCE [LARGE SCALE GENOMIC DNA]</scope>
    <source>
        <strain evidence="1 2">JP610</strain>
    </source>
</reference>
<protein>
    <submittedName>
        <fullName evidence="1">Uncharacterized protein</fullName>
    </submittedName>
</protein>
<sequence length="50" mass="5650">HDVEDEESAVTLRSIQNRFLAKDPIIAVSAYDYPSALACEKVRLTFNCSY</sequence>
<dbReference type="AlphaFoldDB" id="A0A0L0EZZ9"/>